<dbReference type="CDD" id="cd03443">
    <property type="entry name" value="PaaI_thioesterase"/>
    <property type="match status" value="1"/>
</dbReference>
<dbReference type="GO" id="GO:0016787">
    <property type="term" value="F:hydrolase activity"/>
    <property type="evidence" value="ECO:0007669"/>
    <property type="project" value="UniProtKB-KW"/>
</dbReference>
<proteinExistence type="predicted"/>
<protein>
    <recommendedName>
        <fullName evidence="7">Thioesterase domain-containing protein</fullName>
    </recommendedName>
</protein>
<accession>A0ABD3M959</accession>
<dbReference type="EMBL" id="JALLBG020000211">
    <property type="protein sequence ID" value="KAL3759179.1"/>
    <property type="molecule type" value="Genomic_DNA"/>
</dbReference>
<name>A0ABD3M959_9STRA</name>
<dbReference type="GO" id="GO:0006631">
    <property type="term" value="P:fatty acid metabolic process"/>
    <property type="evidence" value="ECO:0007669"/>
    <property type="project" value="UniProtKB-KW"/>
</dbReference>
<dbReference type="PANTHER" id="PTHR12418">
    <property type="entry name" value="ACYL-COENZYME A THIOESTERASE THEM4"/>
    <property type="match status" value="1"/>
</dbReference>
<organism evidence="5 6">
    <name type="scientific">Discostella pseudostelligera</name>
    <dbReference type="NCBI Taxonomy" id="259834"/>
    <lineage>
        <taxon>Eukaryota</taxon>
        <taxon>Sar</taxon>
        <taxon>Stramenopiles</taxon>
        <taxon>Ochrophyta</taxon>
        <taxon>Bacillariophyta</taxon>
        <taxon>Coscinodiscophyceae</taxon>
        <taxon>Thalassiosirophycidae</taxon>
        <taxon>Stephanodiscales</taxon>
        <taxon>Stephanodiscaceae</taxon>
        <taxon>Discostella</taxon>
    </lineage>
</organism>
<evidence type="ECO:0000313" key="5">
    <source>
        <dbReference type="EMBL" id="KAL3759179.1"/>
    </source>
</evidence>
<sequence>MTVSTRSNSSTNGDECYRREVVDKKSPTRKLPHWVKANIREWEGVRICMPEWDEDESIATDDEDNEVGAENGDNCRIIDRDRMTEYEFNDDYRKRNGWMHHIYNNNSSLILFYPNLCDSRTQGTDLCHSARYSPVRISHYTVKYSNKHHNHQQGGGGVGTTLTGLCHYTQQSESHAGYCHGGSMTAAIDDVVGWTAFNVLGKCEPWSGYTVQVNVALKRPIPVGSYLKIVGEITKFEGRKVWVHAKLVVPDDDEDGEDKEVLHCDAEGLVLLKKDVVTSSPIFHTP</sequence>
<gene>
    <name evidence="5" type="ORF">ACHAWU_001197</name>
</gene>
<keyword evidence="4" id="KW-0443">Lipid metabolism</keyword>
<keyword evidence="1" id="KW-0963">Cytoplasm</keyword>
<keyword evidence="6" id="KW-1185">Reference proteome</keyword>
<evidence type="ECO:0000256" key="4">
    <source>
        <dbReference type="ARBA" id="ARBA00023098"/>
    </source>
</evidence>
<keyword evidence="3" id="KW-0276">Fatty acid metabolism</keyword>
<comment type="caution">
    <text evidence="5">The sequence shown here is derived from an EMBL/GenBank/DDBJ whole genome shotgun (WGS) entry which is preliminary data.</text>
</comment>
<evidence type="ECO:0008006" key="7">
    <source>
        <dbReference type="Google" id="ProtNLM"/>
    </source>
</evidence>
<evidence type="ECO:0000256" key="1">
    <source>
        <dbReference type="ARBA" id="ARBA00022490"/>
    </source>
</evidence>
<reference evidence="5 6" key="1">
    <citation type="submission" date="2024-10" db="EMBL/GenBank/DDBJ databases">
        <title>Updated reference genomes for cyclostephanoid diatoms.</title>
        <authorList>
            <person name="Roberts W.R."/>
            <person name="Alverson A.J."/>
        </authorList>
    </citation>
    <scope>NUCLEOTIDE SEQUENCE [LARGE SCALE GENOMIC DNA]</scope>
    <source>
        <strain evidence="5 6">AJA232-27</strain>
    </source>
</reference>
<keyword evidence="2" id="KW-0378">Hydrolase</keyword>
<evidence type="ECO:0000256" key="3">
    <source>
        <dbReference type="ARBA" id="ARBA00022832"/>
    </source>
</evidence>
<dbReference type="InterPro" id="IPR052365">
    <property type="entry name" value="THEM4/THEM5_acyl-CoA_thioest"/>
</dbReference>
<evidence type="ECO:0000313" key="6">
    <source>
        <dbReference type="Proteomes" id="UP001530293"/>
    </source>
</evidence>
<dbReference type="AlphaFoldDB" id="A0ABD3M959"/>
<dbReference type="PANTHER" id="PTHR12418:SF19">
    <property type="entry name" value="ACYL-COENZYME A THIOESTERASE THEM4"/>
    <property type="match status" value="1"/>
</dbReference>
<dbReference type="SUPFAM" id="SSF54637">
    <property type="entry name" value="Thioesterase/thiol ester dehydrase-isomerase"/>
    <property type="match status" value="1"/>
</dbReference>
<dbReference type="Gene3D" id="3.10.129.10">
    <property type="entry name" value="Hotdog Thioesterase"/>
    <property type="match status" value="1"/>
</dbReference>
<dbReference type="Proteomes" id="UP001530293">
    <property type="component" value="Unassembled WGS sequence"/>
</dbReference>
<dbReference type="InterPro" id="IPR029069">
    <property type="entry name" value="HotDog_dom_sf"/>
</dbReference>
<evidence type="ECO:0000256" key="2">
    <source>
        <dbReference type="ARBA" id="ARBA00022801"/>
    </source>
</evidence>